<evidence type="ECO:0000256" key="1">
    <source>
        <dbReference type="ARBA" id="ARBA00009725"/>
    </source>
</evidence>
<dbReference type="InterPro" id="IPR013217">
    <property type="entry name" value="Methyltransf_12"/>
</dbReference>
<keyword evidence="7" id="KW-1185">Reference proteome</keyword>
<keyword evidence="3 4" id="KW-0808">Transferase</keyword>
<comment type="similarity">
    <text evidence="1 4">Belongs to the methyltransferase superfamily. METL family.</text>
</comment>
<dbReference type="PANTHER" id="PTHR22809">
    <property type="entry name" value="METHYLTRANSFERASE-RELATED"/>
    <property type="match status" value="1"/>
</dbReference>
<dbReference type="EC" id="2.1.1.-" evidence="4"/>
<dbReference type="GO" id="GO:0052735">
    <property type="term" value="F:tRNA (cytidine-3-)-methyltransferase activity"/>
    <property type="evidence" value="ECO:0007669"/>
    <property type="project" value="TreeGrafter"/>
</dbReference>
<dbReference type="Gene3D" id="3.40.50.150">
    <property type="entry name" value="Vaccinia Virus protein VP39"/>
    <property type="match status" value="1"/>
</dbReference>
<accession>A0AAU9FMX8</accession>
<dbReference type="Proteomes" id="UP001500889">
    <property type="component" value="Chromosome J"/>
</dbReference>
<dbReference type="CDD" id="cd02440">
    <property type="entry name" value="AdoMet_MTases"/>
    <property type="match status" value="1"/>
</dbReference>
<dbReference type="EMBL" id="AP029265">
    <property type="protein sequence ID" value="BFF97264.1"/>
    <property type="molecule type" value="Genomic_DNA"/>
</dbReference>
<evidence type="ECO:0000313" key="6">
    <source>
        <dbReference type="EMBL" id="BFF97264.1"/>
    </source>
</evidence>
<evidence type="ECO:0000256" key="3">
    <source>
        <dbReference type="ARBA" id="ARBA00022679"/>
    </source>
</evidence>
<evidence type="ECO:0000313" key="7">
    <source>
        <dbReference type="Proteomes" id="UP001500889"/>
    </source>
</evidence>
<feature type="domain" description="Methyltransferase type 12" evidence="5">
    <location>
        <begin position="151"/>
        <end position="253"/>
    </location>
</feature>
<proteinExistence type="inferred from homology"/>
<organism evidence="6 7">
    <name type="scientific">Drosophila madeirensis</name>
    <name type="common">Fruit fly</name>
    <dbReference type="NCBI Taxonomy" id="30013"/>
    <lineage>
        <taxon>Eukaryota</taxon>
        <taxon>Metazoa</taxon>
        <taxon>Ecdysozoa</taxon>
        <taxon>Arthropoda</taxon>
        <taxon>Hexapoda</taxon>
        <taxon>Insecta</taxon>
        <taxon>Pterygota</taxon>
        <taxon>Neoptera</taxon>
        <taxon>Endopterygota</taxon>
        <taxon>Diptera</taxon>
        <taxon>Brachycera</taxon>
        <taxon>Muscomorpha</taxon>
        <taxon>Ephydroidea</taxon>
        <taxon>Drosophilidae</taxon>
        <taxon>Drosophila</taxon>
        <taxon>Sophophora</taxon>
    </lineage>
</organism>
<reference evidence="6 7" key="1">
    <citation type="submission" date="2024-02" db="EMBL/GenBank/DDBJ databases">
        <title>A chromosome-level genome assembly of Drosophila madeirensis, a fruit fly species endemic to Madeira island.</title>
        <authorList>
            <person name="Tomihara K."/>
            <person name="Llopart A."/>
            <person name="Yamamoto D."/>
        </authorList>
    </citation>
    <scope>NUCLEOTIDE SEQUENCE [LARGE SCALE GENOMIC DNA]</scope>
    <source>
        <strain evidence="6 7">RF1</strain>
    </source>
</reference>
<dbReference type="PIRSF" id="PIRSF037755">
    <property type="entry name" value="Mettl2_prd"/>
    <property type="match status" value="1"/>
</dbReference>
<comment type="function">
    <text evidence="4">S-adenosyl-L-methionine-dependent methyltransferase.</text>
</comment>
<dbReference type="FunFam" id="3.40.50.150:FF:000145">
    <property type="entry name" value="Methyltransferase-like protein"/>
    <property type="match status" value="1"/>
</dbReference>
<evidence type="ECO:0000259" key="5">
    <source>
        <dbReference type="Pfam" id="PF08242"/>
    </source>
</evidence>
<keyword evidence="2 4" id="KW-0489">Methyltransferase</keyword>
<dbReference type="InterPro" id="IPR026113">
    <property type="entry name" value="METTL2/6/8-like"/>
</dbReference>
<gene>
    <name evidence="6" type="ORF">DMAD_05710</name>
</gene>
<dbReference type="AlphaFoldDB" id="A0AAU9FMX8"/>
<protein>
    <recommendedName>
        <fullName evidence="4">tRNA N(3)-methylcytidine methyltransferase</fullName>
        <ecNumber evidence="4">2.1.1.-</ecNumber>
    </recommendedName>
</protein>
<name>A0AAU9FMX8_DROMD</name>
<sequence length="344" mass="39852">MSVRSALSLAHVCSRTATTCLSTMLGKYALQGVRRFSSKTWEHTRQRKKPAGAGGRILTDAREVFEFNAWDHVQWDEEQELAAQEAVAKNSSSKLNDDERERFQSEAPKFWDSFYGIHDNRFFKDRHWLFTEFPELAPLDASEQQPRSVFEIGCGVGNTILPLLQYSVEPKLKVFGCDFSARAIDILRSQPQFDEKRCQVFVMDATDEQWQVPFEENSQDIIVMIFVLSACQPKKMQQILNNCYRYLRPGGLLLFRDYGRYDLAQLRFKSGKCLEDNFYVRGDGTMVYFFTEQELRGMLIQAGLQEEQVIVDRRLQVNRGRGLKMYRVWIQAKFKKPLAAPSST</sequence>
<evidence type="ECO:0000256" key="2">
    <source>
        <dbReference type="ARBA" id="ARBA00022603"/>
    </source>
</evidence>
<evidence type="ECO:0000256" key="4">
    <source>
        <dbReference type="PIRNR" id="PIRNR037755"/>
    </source>
</evidence>
<dbReference type="Pfam" id="PF08242">
    <property type="entry name" value="Methyltransf_12"/>
    <property type="match status" value="1"/>
</dbReference>
<dbReference type="SUPFAM" id="SSF53335">
    <property type="entry name" value="S-adenosyl-L-methionine-dependent methyltransferases"/>
    <property type="match status" value="1"/>
</dbReference>
<dbReference type="GO" id="GO:0032259">
    <property type="term" value="P:methylation"/>
    <property type="evidence" value="ECO:0007669"/>
    <property type="project" value="UniProtKB-KW"/>
</dbReference>
<dbReference type="PANTHER" id="PTHR22809:SF11">
    <property type="entry name" value="TRNA N(3)-METHYLCYTIDINE METHYLTRANSFERASE METTL2"/>
    <property type="match status" value="1"/>
</dbReference>
<dbReference type="InterPro" id="IPR029063">
    <property type="entry name" value="SAM-dependent_MTases_sf"/>
</dbReference>